<dbReference type="SUPFAM" id="SSF103190">
    <property type="entry name" value="Sensory domain-like"/>
    <property type="match status" value="1"/>
</dbReference>
<keyword evidence="4" id="KW-1003">Cell membrane</keyword>
<feature type="transmembrane region" description="Helical" evidence="12">
    <location>
        <begin position="180"/>
        <end position="202"/>
    </location>
</feature>
<evidence type="ECO:0000256" key="12">
    <source>
        <dbReference type="SAM" id="Phobius"/>
    </source>
</evidence>
<evidence type="ECO:0000256" key="5">
    <source>
        <dbReference type="ARBA" id="ARBA00022553"/>
    </source>
</evidence>
<dbReference type="InterPro" id="IPR036097">
    <property type="entry name" value="HisK_dim/P_sf"/>
</dbReference>
<keyword evidence="6" id="KW-0808">Transferase</keyword>
<evidence type="ECO:0000256" key="8">
    <source>
        <dbReference type="ARBA" id="ARBA00022777"/>
    </source>
</evidence>
<dbReference type="Pfam" id="PF00512">
    <property type="entry name" value="HisKA"/>
    <property type="match status" value="1"/>
</dbReference>
<dbReference type="SUPFAM" id="SSF158472">
    <property type="entry name" value="HAMP domain-like"/>
    <property type="match status" value="1"/>
</dbReference>
<dbReference type="SUPFAM" id="SSF55874">
    <property type="entry name" value="ATPase domain of HSP90 chaperone/DNA topoisomerase II/histidine kinase"/>
    <property type="match status" value="1"/>
</dbReference>
<protein>
    <recommendedName>
        <fullName evidence="3">histidine kinase</fullName>
        <ecNumber evidence="3">2.7.13.3</ecNumber>
    </recommendedName>
</protein>
<gene>
    <name evidence="15" type="ORF">J0M35_14740</name>
</gene>
<keyword evidence="5" id="KW-0597">Phosphoprotein</keyword>
<keyword evidence="8" id="KW-0418">Kinase</keyword>
<dbReference type="SMART" id="SM00388">
    <property type="entry name" value="HisKA"/>
    <property type="match status" value="1"/>
</dbReference>
<dbReference type="EC" id="2.7.13.3" evidence="3"/>
<dbReference type="PROSITE" id="PS50109">
    <property type="entry name" value="HIS_KIN"/>
    <property type="match status" value="1"/>
</dbReference>
<dbReference type="PROSITE" id="PS50885">
    <property type="entry name" value="HAMP"/>
    <property type="match status" value="1"/>
</dbReference>
<evidence type="ECO:0000259" key="14">
    <source>
        <dbReference type="PROSITE" id="PS50885"/>
    </source>
</evidence>
<dbReference type="Proteomes" id="UP000664277">
    <property type="component" value="Unassembled WGS sequence"/>
</dbReference>
<dbReference type="CDD" id="cd00082">
    <property type="entry name" value="HisKA"/>
    <property type="match status" value="1"/>
</dbReference>
<dbReference type="FunFam" id="3.30.565.10:FF:000006">
    <property type="entry name" value="Sensor histidine kinase WalK"/>
    <property type="match status" value="1"/>
</dbReference>
<dbReference type="Gene3D" id="3.30.565.10">
    <property type="entry name" value="Histidine kinase-like ATPase, C-terminal domain"/>
    <property type="match status" value="1"/>
</dbReference>
<reference evidence="15" key="1">
    <citation type="submission" date="2021-02" db="EMBL/GenBank/DDBJ databases">
        <title>Genome-Resolved Metagenomics of a Microbial Community Performing Photosynthetic Biological Nutrient Removal.</title>
        <authorList>
            <person name="Mcdaniel E.A."/>
        </authorList>
    </citation>
    <scope>NUCLEOTIDE SEQUENCE</scope>
    <source>
        <strain evidence="15">UWPOB_OBS1</strain>
    </source>
</reference>
<dbReference type="Pfam" id="PF00672">
    <property type="entry name" value="HAMP"/>
    <property type="match status" value="1"/>
</dbReference>
<feature type="domain" description="HAMP" evidence="14">
    <location>
        <begin position="203"/>
        <end position="256"/>
    </location>
</feature>
<proteinExistence type="predicted"/>
<dbReference type="InterPro" id="IPR050428">
    <property type="entry name" value="TCS_sensor_his_kinase"/>
</dbReference>
<dbReference type="PANTHER" id="PTHR45436">
    <property type="entry name" value="SENSOR HISTIDINE KINASE YKOH"/>
    <property type="match status" value="1"/>
</dbReference>
<organism evidence="15 16">
    <name type="scientific">Candidatus Obscuribacter phosphatis</name>
    <dbReference type="NCBI Taxonomy" id="1906157"/>
    <lineage>
        <taxon>Bacteria</taxon>
        <taxon>Bacillati</taxon>
        <taxon>Candidatus Melainabacteria</taxon>
        <taxon>Candidatus Obscuribacterales</taxon>
        <taxon>Candidatus Obscuribacteraceae</taxon>
        <taxon>Candidatus Obscuribacter</taxon>
    </lineage>
</organism>
<dbReference type="GO" id="GO:0005886">
    <property type="term" value="C:plasma membrane"/>
    <property type="evidence" value="ECO:0007669"/>
    <property type="project" value="UniProtKB-SubCell"/>
</dbReference>
<evidence type="ECO:0000256" key="6">
    <source>
        <dbReference type="ARBA" id="ARBA00022679"/>
    </source>
</evidence>
<evidence type="ECO:0000256" key="3">
    <source>
        <dbReference type="ARBA" id="ARBA00012438"/>
    </source>
</evidence>
<dbReference type="SMART" id="SM00304">
    <property type="entry name" value="HAMP"/>
    <property type="match status" value="1"/>
</dbReference>
<evidence type="ECO:0000256" key="4">
    <source>
        <dbReference type="ARBA" id="ARBA00022475"/>
    </source>
</evidence>
<dbReference type="InterPro" id="IPR003661">
    <property type="entry name" value="HisK_dim/P_dom"/>
</dbReference>
<dbReference type="Pfam" id="PF02518">
    <property type="entry name" value="HATPase_c"/>
    <property type="match status" value="1"/>
</dbReference>
<comment type="catalytic activity">
    <reaction evidence="1">
        <text>ATP + protein L-histidine = ADP + protein N-phospho-L-histidine.</text>
        <dbReference type="EC" id="2.7.13.3"/>
    </reaction>
</comment>
<dbReference type="FunFam" id="1.10.287.130:FF:000001">
    <property type="entry name" value="Two-component sensor histidine kinase"/>
    <property type="match status" value="1"/>
</dbReference>
<dbReference type="PANTHER" id="PTHR45436:SF5">
    <property type="entry name" value="SENSOR HISTIDINE KINASE TRCS"/>
    <property type="match status" value="1"/>
</dbReference>
<dbReference type="InterPro" id="IPR029151">
    <property type="entry name" value="Sensor-like_sf"/>
</dbReference>
<dbReference type="InterPro" id="IPR005467">
    <property type="entry name" value="His_kinase_dom"/>
</dbReference>
<dbReference type="Gene3D" id="3.30.450.20">
    <property type="entry name" value="PAS domain"/>
    <property type="match status" value="1"/>
</dbReference>
<evidence type="ECO:0000256" key="2">
    <source>
        <dbReference type="ARBA" id="ARBA00004651"/>
    </source>
</evidence>
<evidence type="ECO:0000256" key="9">
    <source>
        <dbReference type="ARBA" id="ARBA00022989"/>
    </source>
</evidence>
<sequence length="494" mass="53862">MNLLDRILHKWLFRSLANQLLITYLLVITIALLAVSLWALVAIRKESLTDLQNTLEVEAVNLGLEIDNDLVLDSAQARKRIQSAVERRASRLGVAIVVVDKDGRLLSDSAPPLAGKNLSNEQEINEALAGVISNSTRSEPVSNTNWLYVAYPVRSMGETTGVIRVGVALTEIERRLQRDLIVFLEIIFATGLVTVLISLWLATRVNRPVKEMSALAKQISISGDFSAFLPVSRKDEIGELCLSFNQMIGRLREQERMRQEFIANASHELKTPTMAIGSVVEALQAGAAEDPKLRAQFLQSLERLADRLTSLIQDLLDISKLDSGAEASDQEAVSIHQLVSDAVEQVRGSADKKGVRLVFRNAEGQEAAEPEALPDVEIRVLGNFLQLLRAVTNILTNAINYTPAGGLVAVQAFTTNDAKVLVKISDTGVGIEPADLPHIFERFYRADKARTRGTGGTGLGLAITREIVARHHGTVAVDSTVGKGSTFTIQLPVS</sequence>
<dbReference type="EMBL" id="JAFLCK010000022">
    <property type="protein sequence ID" value="MBN8661620.1"/>
    <property type="molecule type" value="Genomic_DNA"/>
</dbReference>
<evidence type="ECO:0000256" key="7">
    <source>
        <dbReference type="ARBA" id="ARBA00022692"/>
    </source>
</evidence>
<dbReference type="InterPro" id="IPR003660">
    <property type="entry name" value="HAMP_dom"/>
</dbReference>
<evidence type="ECO:0000313" key="16">
    <source>
        <dbReference type="Proteomes" id="UP000664277"/>
    </source>
</evidence>
<dbReference type="InterPro" id="IPR004358">
    <property type="entry name" value="Sig_transdc_His_kin-like_C"/>
</dbReference>
<feature type="domain" description="Histidine kinase" evidence="13">
    <location>
        <begin position="264"/>
        <end position="494"/>
    </location>
</feature>
<dbReference type="SMART" id="SM00387">
    <property type="entry name" value="HATPase_c"/>
    <property type="match status" value="1"/>
</dbReference>
<evidence type="ECO:0000313" key="15">
    <source>
        <dbReference type="EMBL" id="MBN8661620.1"/>
    </source>
</evidence>
<dbReference type="PRINTS" id="PR00344">
    <property type="entry name" value="BCTRLSENSOR"/>
</dbReference>
<evidence type="ECO:0000256" key="11">
    <source>
        <dbReference type="ARBA" id="ARBA00023136"/>
    </source>
</evidence>
<evidence type="ECO:0000256" key="10">
    <source>
        <dbReference type="ARBA" id="ARBA00023012"/>
    </source>
</evidence>
<keyword evidence="7 12" id="KW-0812">Transmembrane</keyword>
<dbReference type="InterPro" id="IPR003594">
    <property type="entry name" value="HATPase_dom"/>
</dbReference>
<comment type="caution">
    <text evidence="15">The sequence shown here is derived from an EMBL/GenBank/DDBJ whole genome shotgun (WGS) entry which is preliminary data.</text>
</comment>
<dbReference type="CDD" id="cd00075">
    <property type="entry name" value="HATPase"/>
    <property type="match status" value="1"/>
</dbReference>
<dbReference type="SUPFAM" id="SSF47384">
    <property type="entry name" value="Homodimeric domain of signal transducing histidine kinase"/>
    <property type="match status" value="1"/>
</dbReference>
<keyword evidence="10" id="KW-0902">Two-component regulatory system</keyword>
<dbReference type="GO" id="GO:0000155">
    <property type="term" value="F:phosphorelay sensor kinase activity"/>
    <property type="evidence" value="ECO:0007669"/>
    <property type="project" value="InterPro"/>
</dbReference>
<evidence type="ECO:0000259" key="13">
    <source>
        <dbReference type="PROSITE" id="PS50109"/>
    </source>
</evidence>
<accession>A0A8J7PMQ4</accession>
<dbReference type="Gene3D" id="6.10.340.10">
    <property type="match status" value="1"/>
</dbReference>
<keyword evidence="9 12" id="KW-1133">Transmembrane helix</keyword>
<dbReference type="InterPro" id="IPR036890">
    <property type="entry name" value="HATPase_C_sf"/>
</dbReference>
<dbReference type="Gene3D" id="1.10.287.130">
    <property type="match status" value="1"/>
</dbReference>
<dbReference type="AlphaFoldDB" id="A0A8J7PMQ4"/>
<comment type="subcellular location">
    <subcellularLocation>
        <location evidence="2">Cell membrane</location>
        <topology evidence="2">Multi-pass membrane protein</topology>
    </subcellularLocation>
</comment>
<feature type="transmembrane region" description="Helical" evidence="12">
    <location>
        <begin position="20"/>
        <end position="43"/>
    </location>
</feature>
<dbReference type="CDD" id="cd06225">
    <property type="entry name" value="HAMP"/>
    <property type="match status" value="1"/>
</dbReference>
<evidence type="ECO:0000256" key="1">
    <source>
        <dbReference type="ARBA" id="ARBA00000085"/>
    </source>
</evidence>
<keyword evidence="11 12" id="KW-0472">Membrane</keyword>
<name>A0A8J7PMQ4_9BACT</name>